<dbReference type="AlphaFoldDB" id="A0AA88TGM2"/>
<keyword evidence="2" id="KW-1185">Reference proteome</keyword>
<proteinExistence type="predicted"/>
<protein>
    <submittedName>
        <fullName evidence="1">Uncharacterized protein</fullName>
    </submittedName>
</protein>
<evidence type="ECO:0000313" key="1">
    <source>
        <dbReference type="EMBL" id="KAK2881712.1"/>
    </source>
</evidence>
<name>A0AA88TGM2_9TELE</name>
<dbReference type="EMBL" id="JAUYZG010000018">
    <property type="protein sequence ID" value="KAK2881712.1"/>
    <property type="molecule type" value="Genomic_DNA"/>
</dbReference>
<dbReference type="Proteomes" id="UP001187343">
    <property type="component" value="Unassembled WGS sequence"/>
</dbReference>
<organism evidence="1 2">
    <name type="scientific">Cirrhinus molitorella</name>
    <name type="common">mud carp</name>
    <dbReference type="NCBI Taxonomy" id="172907"/>
    <lineage>
        <taxon>Eukaryota</taxon>
        <taxon>Metazoa</taxon>
        <taxon>Chordata</taxon>
        <taxon>Craniata</taxon>
        <taxon>Vertebrata</taxon>
        <taxon>Euteleostomi</taxon>
        <taxon>Actinopterygii</taxon>
        <taxon>Neopterygii</taxon>
        <taxon>Teleostei</taxon>
        <taxon>Ostariophysi</taxon>
        <taxon>Cypriniformes</taxon>
        <taxon>Cyprinidae</taxon>
        <taxon>Labeoninae</taxon>
        <taxon>Labeonini</taxon>
        <taxon>Cirrhinus</taxon>
    </lineage>
</organism>
<accession>A0AA88TGM2</accession>
<comment type="caution">
    <text evidence="1">The sequence shown here is derived from an EMBL/GenBank/DDBJ whole genome shotgun (WGS) entry which is preliminary data.</text>
</comment>
<reference evidence="1" key="1">
    <citation type="submission" date="2023-08" db="EMBL/GenBank/DDBJ databases">
        <title>Chromosome-level Genome Assembly of mud carp (Cirrhinus molitorella).</title>
        <authorList>
            <person name="Liu H."/>
        </authorList>
    </citation>
    <scope>NUCLEOTIDE SEQUENCE</scope>
    <source>
        <strain evidence="1">Prfri</strain>
        <tissue evidence="1">Muscle</tissue>
    </source>
</reference>
<evidence type="ECO:0000313" key="2">
    <source>
        <dbReference type="Proteomes" id="UP001187343"/>
    </source>
</evidence>
<gene>
    <name evidence="1" type="ORF">Q8A67_018980</name>
</gene>
<sequence>MREEPQNRACSHGNSAEHRVGLCLPLTAEARRTLPHEVLPESGAVPPIRHCIKPNPLSSERDLSLGMNSDDRHPPLPTGRTPMKPVFTRMMMMSLPGTFDGSITSKPHATLIIGASS</sequence>